<dbReference type="AlphaFoldDB" id="A0A1I7FPF0"/>
<organism evidence="6 7">
    <name type="scientific">Eubacterium pyruvativorans</name>
    <dbReference type="NCBI Taxonomy" id="155865"/>
    <lineage>
        <taxon>Bacteria</taxon>
        <taxon>Bacillati</taxon>
        <taxon>Bacillota</taxon>
        <taxon>Clostridia</taxon>
        <taxon>Eubacteriales</taxon>
        <taxon>Eubacteriaceae</taxon>
        <taxon>Eubacterium</taxon>
    </lineage>
</organism>
<dbReference type="Pfam" id="PF00072">
    <property type="entry name" value="Response_reg"/>
    <property type="match status" value="1"/>
</dbReference>
<dbReference type="SMART" id="SM00448">
    <property type="entry name" value="REC"/>
    <property type="match status" value="1"/>
</dbReference>
<dbReference type="GO" id="GO:0000160">
    <property type="term" value="P:phosphorelay signal transduction system"/>
    <property type="evidence" value="ECO:0007669"/>
    <property type="project" value="InterPro"/>
</dbReference>
<feature type="region of interest" description="Disordered" evidence="4">
    <location>
        <begin position="136"/>
        <end position="160"/>
    </location>
</feature>
<gene>
    <name evidence="6" type="ORF">SAMN05216508_10355</name>
</gene>
<keyword evidence="7" id="KW-1185">Reference proteome</keyword>
<dbReference type="Gene3D" id="3.40.50.2300">
    <property type="match status" value="1"/>
</dbReference>
<comment type="function">
    <text evidence="2">May play the central regulatory role in sporulation. It may be an element of the effector pathway responsible for the activation of sporulation genes in response to nutritional stress. Spo0A may act in concert with spo0H (a sigma factor) to control the expression of some genes that are critical to the sporulation process.</text>
</comment>
<dbReference type="PANTHER" id="PTHR43228:SF8">
    <property type="entry name" value="TRANSCRIPTIONAL REGULATORY PROTEIN GLNL"/>
    <property type="match status" value="1"/>
</dbReference>
<dbReference type="PROSITE" id="PS50110">
    <property type="entry name" value="RESPONSE_REGULATORY"/>
    <property type="match status" value="1"/>
</dbReference>
<dbReference type="InterPro" id="IPR011006">
    <property type="entry name" value="CheY-like_superfamily"/>
</dbReference>
<evidence type="ECO:0000256" key="2">
    <source>
        <dbReference type="ARBA" id="ARBA00024867"/>
    </source>
</evidence>
<dbReference type="InterPro" id="IPR052048">
    <property type="entry name" value="ST_Response_Regulator"/>
</dbReference>
<dbReference type="STRING" id="155865.SAMN05216515_10355"/>
<dbReference type="InterPro" id="IPR013972">
    <property type="entry name" value="YcbB"/>
</dbReference>
<evidence type="ECO:0000259" key="5">
    <source>
        <dbReference type="PROSITE" id="PS50110"/>
    </source>
</evidence>
<feature type="modified residue" description="4-aspartylphosphate" evidence="3">
    <location>
        <position position="54"/>
    </location>
</feature>
<dbReference type="OrthoDB" id="9790669at2"/>
<dbReference type="SUPFAM" id="SSF52172">
    <property type="entry name" value="CheY-like"/>
    <property type="match status" value="1"/>
</dbReference>
<dbReference type="PANTHER" id="PTHR43228">
    <property type="entry name" value="TWO-COMPONENT RESPONSE REGULATOR"/>
    <property type="match status" value="1"/>
</dbReference>
<evidence type="ECO:0000256" key="1">
    <source>
        <dbReference type="ARBA" id="ARBA00018672"/>
    </source>
</evidence>
<accession>A0A1I7FPF0</accession>
<evidence type="ECO:0000256" key="4">
    <source>
        <dbReference type="SAM" id="MobiDB-lite"/>
    </source>
</evidence>
<dbReference type="Proteomes" id="UP000198817">
    <property type="component" value="Unassembled WGS sequence"/>
</dbReference>
<evidence type="ECO:0000256" key="3">
    <source>
        <dbReference type="PROSITE-ProRule" id="PRU00169"/>
    </source>
</evidence>
<dbReference type="InterPro" id="IPR001789">
    <property type="entry name" value="Sig_transdc_resp-reg_receiver"/>
</dbReference>
<reference evidence="6 7" key="1">
    <citation type="submission" date="2016-10" db="EMBL/GenBank/DDBJ databases">
        <authorList>
            <person name="de Groot N.N."/>
        </authorList>
    </citation>
    <scope>NUCLEOTIDE SEQUENCE [LARGE SCALE GENOMIC DNA]</scope>
    <source>
        <strain evidence="6 7">KHGC13</strain>
    </source>
</reference>
<proteinExistence type="predicted"/>
<evidence type="ECO:0000313" key="6">
    <source>
        <dbReference type="EMBL" id="SFU38041.1"/>
    </source>
</evidence>
<feature type="domain" description="Response regulatory" evidence="5">
    <location>
        <begin position="3"/>
        <end position="119"/>
    </location>
</feature>
<name>A0A1I7FPF0_9FIRM</name>
<sequence>MTRFYLLDDDVSVTGILKIIIEGKKLGEVCGMSESPEEAMDDLAYSRPDIVIVDLLMPEMDGITFVKRARQSFRDTEFIMLSQVSSKDMIAKAYEAGVRYFIQKPVNAIEVTKVIENVVDEQRMKRTMDQMKHLFAGAGEPDGSEGADSKEAASGELAARQGARDRARRILQELGMIGAVGYDDIIRVVERYANHEEEMAGLTVKKICEAFSDSPKSMEQRIRRTAASGLTTIASMGADDFTNPVFTDYSGSLFDFEQVRKEMDYIQGKSDQRGNVKIKKFLTALVSMCSH</sequence>
<dbReference type="EMBL" id="FPBT01000003">
    <property type="protein sequence ID" value="SFU38041.1"/>
    <property type="molecule type" value="Genomic_DNA"/>
</dbReference>
<protein>
    <recommendedName>
        <fullName evidence="1">Stage 0 sporulation protein A homolog</fullName>
    </recommendedName>
</protein>
<keyword evidence="3" id="KW-0597">Phosphoprotein</keyword>
<evidence type="ECO:0000313" key="7">
    <source>
        <dbReference type="Proteomes" id="UP000198817"/>
    </source>
</evidence>
<dbReference type="Pfam" id="PF08664">
    <property type="entry name" value="YcbB"/>
    <property type="match status" value="1"/>
</dbReference>
<dbReference type="RefSeq" id="WP_090470067.1">
    <property type="nucleotide sequence ID" value="NZ_CADAOJ010000006.1"/>
</dbReference>